<reference evidence="6 7" key="1">
    <citation type="submission" date="2024-09" db="EMBL/GenBank/DDBJ databases">
        <title>Laminarin stimulates single cell rates of sulfate reduction while oxygen inhibits transcriptomic activity in coastal marine sediment.</title>
        <authorList>
            <person name="Lindsay M."/>
            <person name="Orcutt B."/>
            <person name="Emerson D."/>
            <person name="Stepanauskas R."/>
            <person name="D'Angelo T."/>
        </authorList>
    </citation>
    <scope>NUCLEOTIDE SEQUENCE [LARGE SCALE GENOMIC DNA]</scope>
    <source>
        <strain evidence="6">SAG AM-311-K15</strain>
    </source>
</reference>
<dbReference type="PANTHER" id="PTHR24960:SF83">
    <property type="entry name" value="4FE-4S FERREDOXIN-TYPE DOMAIN-CONTAINING PROTEIN"/>
    <property type="match status" value="1"/>
</dbReference>
<dbReference type="InterPro" id="IPR017896">
    <property type="entry name" value="4Fe4S_Fe-S-bd"/>
</dbReference>
<dbReference type="InterPro" id="IPR017900">
    <property type="entry name" value="4Fe4S_Fe_S_CS"/>
</dbReference>
<evidence type="ECO:0000313" key="6">
    <source>
        <dbReference type="EMBL" id="MFC1849918.1"/>
    </source>
</evidence>
<keyword evidence="7" id="KW-1185">Reference proteome</keyword>
<evidence type="ECO:0000256" key="3">
    <source>
        <dbReference type="ARBA" id="ARBA00023004"/>
    </source>
</evidence>
<dbReference type="CDD" id="cd04410">
    <property type="entry name" value="DMSOR_beta-like"/>
    <property type="match status" value="1"/>
</dbReference>
<keyword evidence="3" id="KW-0408">Iron</keyword>
<dbReference type="SUPFAM" id="SSF54862">
    <property type="entry name" value="4Fe-4S ferredoxins"/>
    <property type="match status" value="1"/>
</dbReference>
<keyword evidence="1" id="KW-0004">4Fe-4S</keyword>
<evidence type="ECO:0000256" key="2">
    <source>
        <dbReference type="ARBA" id="ARBA00022723"/>
    </source>
</evidence>
<feature type="domain" description="4Fe-4S ferredoxin-type" evidence="5">
    <location>
        <begin position="186"/>
        <end position="214"/>
    </location>
</feature>
<dbReference type="Gene3D" id="3.30.70.20">
    <property type="match status" value="2"/>
</dbReference>
<dbReference type="PROSITE" id="PS00198">
    <property type="entry name" value="4FE4S_FER_1"/>
    <property type="match status" value="1"/>
</dbReference>
<keyword evidence="4" id="KW-0411">Iron-sulfur</keyword>
<protein>
    <submittedName>
        <fullName evidence="6">DUF362 domain-containing protein</fullName>
    </submittedName>
</protein>
<dbReference type="EMBL" id="JBHPBY010000066">
    <property type="protein sequence ID" value="MFC1849918.1"/>
    <property type="molecule type" value="Genomic_DNA"/>
</dbReference>
<dbReference type="PANTHER" id="PTHR24960">
    <property type="entry name" value="PHOTOSYSTEM I IRON-SULFUR CENTER-RELATED"/>
    <property type="match status" value="1"/>
</dbReference>
<accession>A0ABV6YUQ9</accession>
<evidence type="ECO:0000313" key="7">
    <source>
        <dbReference type="Proteomes" id="UP001594351"/>
    </source>
</evidence>
<gene>
    <name evidence="6" type="ORF">ACFL27_06885</name>
</gene>
<dbReference type="InterPro" id="IPR050157">
    <property type="entry name" value="PSI_iron-sulfur_center"/>
</dbReference>
<dbReference type="InterPro" id="IPR007160">
    <property type="entry name" value="DUF362"/>
</dbReference>
<proteinExistence type="predicted"/>
<evidence type="ECO:0000256" key="4">
    <source>
        <dbReference type="ARBA" id="ARBA00023014"/>
    </source>
</evidence>
<organism evidence="6 7">
    <name type="scientific">candidate division CSSED10-310 bacterium</name>
    <dbReference type="NCBI Taxonomy" id="2855610"/>
    <lineage>
        <taxon>Bacteria</taxon>
        <taxon>Bacteria division CSSED10-310</taxon>
    </lineage>
</organism>
<evidence type="ECO:0000259" key="5">
    <source>
        <dbReference type="PROSITE" id="PS51379"/>
    </source>
</evidence>
<evidence type="ECO:0000256" key="1">
    <source>
        <dbReference type="ARBA" id="ARBA00022485"/>
    </source>
</evidence>
<sequence length="355" mass="38931">MNQADVYFARFDSKEDTKYERMNQLLQAVQIKEFLKPRDIVALKVHVGEKGCSTRMDPKLIAEAVKIVKSCQALPFLTDTAVLYRSRRSNAVEHCLLATEHGFNVDGVGAPFIPSDGLLGTHEIMVPIDGKYYREVPIAAGALETTSIIVFSHVTGHLASGMGATLKNIGMGYSSRKGKLSQHSNMKPAIKKSKCTDCEECIEWCPEGAISNPDGIAVIDKKLCIGCGQCLAVCRFDAVAFNWGVRSLELQERMVEHACGLVKKKKNQLLFINLLLQVTKDCDCLGDAGKPVIPDYGALASTDPVAIDQAALDIIKQETGSRLGDFAYPSIQEDHQIIYAEKLGLGTRHYNLIQV</sequence>
<dbReference type="Pfam" id="PF04015">
    <property type="entry name" value="DUF362"/>
    <property type="match status" value="1"/>
</dbReference>
<dbReference type="PROSITE" id="PS51379">
    <property type="entry name" value="4FE4S_FER_2"/>
    <property type="match status" value="2"/>
</dbReference>
<comment type="caution">
    <text evidence="6">The sequence shown here is derived from an EMBL/GenBank/DDBJ whole genome shotgun (WGS) entry which is preliminary data.</text>
</comment>
<name>A0ABV6YUQ9_UNCC1</name>
<feature type="domain" description="4Fe-4S ferredoxin-type" evidence="5">
    <location>
        <begin position="215"/>
        <end position="244"/>
    </location>
</feature>
<keyword evidence="2" id="KW-0479">Metal-binding</keyword>
<dbReference type="Proteomes" id="UP001594351">
    <property type="component" value="Unassembled WGS sequence"/>
</dbReference>